<reference evidence="1" key="2">
    <citation type="journal article" date="2022" name="New Phytol.">
        <title>Evolutionary transition to the ectomycorrhizal habit in the genomes of a hyperdiverse lineage of mushroom-forming fungi.</title>
        <authorList>
            <person name="Looney B."/>
            <person name="Miyauchi S."/>
            <person name="Morin E."/>
            <person name="Drula E."/>
            <person name="Courty P.E."/>
            <person name="Kohler A."/>
            <person name="Kuo A."/>
            <person name="LaButti K."/>
            <person name="Pangilinan J."/>
            <person name="Lipzen A."/>
            <person name="Riley R."/>
            <person name="Andreopoulos W."/>
            <person name="He G."/>
            <person name="Johnson J."/>
            <person name="Nolan M."/>
            <person name="Tritt A."/>
            <person name="Barry K.W."/>
            <person name="Grigoriev I.V."/>
            <person name="Nagy L.G."/>
            <person name="Hibbett D."/>
            <person name="Henrissat B."/>
            <person name="Matheny P.B."/>
            <person name="Labbe J."/>
            <person name="Martin F.M."/>
        </authorList>
    </citation>
    <scope>NUCLEOTIDE SEQUENCE</scope>
    <source>
        <strain evidence="1">HHB10654</strain>
    </source>
</reference>
<reference evidence="1" key="1">
    <citation type="submission" date="2021-03" db="EMBL/GenBank/DDBJ databases">
        <authorList>
            <consortium name="DOE Joint Genome Institute"/>
            <person name="Ahrendt S."/>
            <person name="Looney B.P."/>
            <person name="Miyauchi S."/>
            <person name="Morin E."/>
            <person name="Drula E."/>
            <person name="Courty P.E."/>
            <person name="Chicoki N."/>
            <person name="Fauchery L."/>
            <person name="Kohler A."/>
            <person name="Kuo A."/>
            <person name="Labutti K."/>
            <person name="Pangilinan J."/>
            <person name="Lipzen A."/>
            <person name="Riley R."/>
            <person name="Andreopoulos W."/>
            <person name="He G."/>
            <person name="Johnson J."/>
            <person name="Barry K.W."/>
            <person name="Grigoriev I.V."/>
            <person name="Nagy L."/>
            <person name="Hibbett D."/>
            <person name="Henrissat B."/>
            <person name="Matheny P.B."/>
            <person name="Labbe J."/>
            <person name="Martin F."/>
        </authorList>
    </citation>
    <scope>NUCLEOTIDE SEQUENCE</scope>
    <source>
        <strain evidence="1">HHB10654</strain>
    </source>
</reference>
<name>A0ACB8SU30_9AGAM</name>
<dbReference type="EMBL" id="MU277222">
    <property type="protein sequence ID" value="KAI0060004.1"/>
    <property type="molecule type" value="Genomic_DNA"/>
</dbReference>
<protein>
    <submittedName>
        <fullName evidence="1">Uncharacterized protein</fullName>
    </submittedName>
</protein>
<sequence>MWYQTSSPSTELWLWSLAGIVLAVWSTVQSASLTFHAQPGWKSSRPGLPAGRLIEGGQPVLMPFEDTIRYSVYKAHGEADWETQFPSGGGMVHLGTDNRTFTVSMFHQLHCLGRIRSAISTNAGPSPEVEHCFNYLRQMLLCGADTSLEPVVADDFAVGDFLNTHTCNDWSAVYREVEMMVGQGSTVG</sequence>
<gene>
    <name evidence="1" type="ORF">BV25DRAFT_1859769</name>
</gene>
<comment type="caution">
    <text evidence="1">The sequence shown here is derived from an EMBL/GenBank/DDBJ whole genome shotgun (WGS) entry which is preliminary data.</text>
</comment>
<proteinExistence type="predicted"/>
<keyword evidence="2" id="KW-1185">Reference proteome</keyword>
<evidence type="ECO:0000313" key="2">
    <source>
        <dbReference type="Proteomes" id="UP000814140"/>
    </source>
</evidence>
<dbReference type="Proteomes" id="UP000814140">
    <property type="component" value="Unassembled WGS sequence"/>
</dbReference>
<organism evidence="1 2">
    <name type="scientific">Artomyces pyxidatus</name>
    <dbReference type="NCBI Taxonomy" id="48021"/>
    <lineage>
        <taxon>Eukaryota</taxon>
        <taxon>Fungi</taxon>
        <taxon>Dikarya</taxon>
        <taxon>Basidiomycota</taxon>
        <taxon>Agaricomycotina</taxon>
        <taxon>Agaricomycetes</taxon>
        <taxon>Russulales</taxon>
        <taxon>Auriscalpiaceae</taxon>
        <taxon>Artomyces</taxon>
    </lineage>
</organism>
<accession>A0ACB8SU30</accession>
<evidence type="ECO:0000313" key="1">
    <source>
        <dbReference type="EMBL" id="KAI0060004.1"/>
    </source>
</evidence>